<dbReference type="Gene3D" id="1.10.10.2690">
    <property type="match status" value="1"/>
</dbReference>
<accession>A0ABV7F7B7</accession>
<evidence type="ECO:0000256" key="1">
    <source>
        <dbReference type="ARBA" id="ARBA00023015"/>
    </source>
</evidence>
<protein>
    <submittedName>
        <fullName evidence="5">TrfB-related DNA-binding protein</fullName>
    </submittedName>
</protein>
<evidence type="ECO:0000313" key="6">
    <source>
        <dbReference type="Proteomes" id="UP001595530"/>
    </source>
</evidence>
<sequence>MDEKEFKSLVSGTRLSSDSREAARLVFVEGMSQIEAAQQMQISPQRMNQIASAVRREQEKKIAITDRGDVVSVSYAIAVKEARDLYGDDLTLNRPKDDGRSVGQVVSRTDFHLVQFIGKDAVVVHELAKLDRVPPIGRNVVIDYSAGRGSVVDRSQEKVRGGHSR</sequence>
<evidence type="ECO:0000259" key="3">
    <source>
        <dbReference type="Pfam" id="PF16509"/>
    </source>
</evidence>
<evidence type="ECO:0000256" key="2">
    <source>
        <dbReference type="ARBA" id="ARBA00023163"/>
    </source>
</evidence>
<dbReference type="InterPro" id="IPR032428">
    <property type="entry name" value="TrfB"/>
</dbReference>
<organism evidence="5 6">
    <name type="scientific">Undibacterium arcticum</name>
    <dbReference type="NCBI Taxonomy" id="1762892"/>
    <lineage>
        <taxon>Bacteria</taxon>
        <taxon>Pseudomonadati</taxon>
        <taxon>Pseudomonadota</taxon>
        <taxon>Betaproteobacteria</taxon>
        <taxon>Burkholderiales</taxon>
        <taxon>Oxalobacteraceae</taxon>
        <taxon>Undibacterium</taxon>
    </lineage>
</organism>
<dbReference type="GO" id="GO:0003677">
    <property type="term" value="F:DNA binding"/>
    <property type="evidence" value="ECO:0007669"/>
    <property type="project" value="UniProtKB-KW"/>
</dbReference>
<feature type="domain" description="KfrB" evidence="4">
    <location>
        <begin position="102"/>
        <end position="152"/>
    </location>
</feature>
<feature type="domain" description="TrfB transcriptional repressor protein" evidence="3">
    <location>
        <begin position="1"/>
        <end position="62"/>
    </location>
</feature>
<dbReference type="InterPro" id="IPR053721">
    <property type="entry name" value="Fimbrial_Adhesin_Reg"/>
</dbReference>
<name>A0ABV7F7B7_9BURK</name>
<gene>
    <name evidence="5" type="ORF">ACFOFO_23680</name>
</gene>
<keyword evidence="6" id="KW-1185">Reference proteome</keyword>
<dbReference type="Pfam" id="PF18790">
    <property type="entry name" value="KfrB"/>
    <property type="match status" value="1"/>
</dbReference>
<keyword evidence="5" id="KW-0238">DNA-binding</keyword>
<keyword evidence="2" id="KW-0804">Transcription</keyword>
<dbReference type="Pfam" id="PF16509">
    <property type="entry name" value="KORA"/>
    <property type="match status" value="1"/>
</dbReference>
<comment type="caution">
    <text evidence="5">The sequence shown here is derived from an EMBL/GenBank/DDBJ whole genome shotgun (WGS) entry which is preliminary data.</text>
</comment>
<evidence type="ECO:0000313" key="5">
    <source>
        <dbReference type="EMBL" id="MFC3110917.1"/>
    </source>
</evidence>
<dbReference type="Proteomes" id="UP001595530">
    <property type="component" value="Unassembled WGS sequence"/>
</dbReference>
<evidence type="ECO:0000259" key="4">
    <source>
        <dbReference type="Pfam" id="PF18790"/>
    </source>
</evidence>
<dbReference type="RefSeq" id="WP_390329667.1">
    <property type="nucleotide sequence ID" value="NZ_JBHRTP010000091.1"/>
</dbReference>
<reference evidence="6" key="1">
    <citation type="journal article" date="2019" name="Int. J. Syst. Evol. Microbiol.">
        <title>The Global Catalogue of Microorganisms (GCM) 10K type strain sequencing project: providing services to taxonomists for standard genome sequencing and annotation.</title>
        <authorList>
            <consortium name="The Broad Institute Genomics Platform"/>
            <consortium name="The Broad Institute Genome Sequencing Center for Infectious Disease"/>
            <person name="Wu L."/>
            <person name="Ma J."/>
        </authorList>
    </citation>
    <scope>NUCLEOTIDE SEQUENCE [LARGE SCALE GENOMIC DNA]</scope>
    <source>
        <strain evidence="6">KCTC 42986</strain>
    </source>
</reference>
<keyword evidence="1" id="KW-0805">Transcription regulation</keyword>
<dbReference type="EMBL" id="JBHRTP010000091">
    <property type="protein sequence ID" value="MFC3110917.1"/>
    <property type="molecule type" value="Genomic_DNA"/>
</dbReference>
<proteinExistence type="predicted"/>
<dbReference type="InterPro" id="IPR040782">
    <property type="entry name" value="KfrB"/>
</dbReference>